<dbReference type="HAMAP" id="MF_01537">
    <property type="entry name" value="Nucleos_phosphorylase_PpnP"/>
    <property type="match status" value="1"/>
</dbReference>
<dbReference type="AlphaFoldDB" id="A0A011NKP9"/>
<dbReference type="InterPro" id="IPR011051">
    <property type="entry name" value="RmlC_Cupin_sf"/>
</dbReference>
<comment type="catalytic activity">
    <reaction evidence="3">
        <text>xanthosine + phosphate = alpha-D-ribose 1-phosphate + xanthine</text>
        <dbReference type="Rhea" id="RHEA:27638"/>
        <dbReference type="ChEBI" id="CHEBI:17712"/>
        <dbReference type="ChEBI" id="CHEBI:18107"/>
        <dbReference type="ChEBI" id="CHEBI:43474"/>
        <dbReference type="ChEBI" id="CHEBI:57720"/>
        <dbReference type="EC" id="2.4.2.1"/>
    </reaction>
</comment>
<dbReference type="GO" id="GO:0004850">
    <property type="term" value="F:uridine phosphorylase activity"/>
    <property type="evidence" value="ECO:0007669"/>
    <property type="project" value="RHEA"/>
</dbReference>
<name>A0A011NKP9_9PROT</name>
<sequence>MNSSQFDKVSVVKQANIYFDGKCISHTVLLADGSRKTLGVILPSSLTFTTSAPEVMECVGGSCRVRLNGKHQWKTYAAGQSFAVPGDSSFDIVCEDVFHYVCHFG</sequence>
<comment type="caution">
    <text evidence="4">The sequence shown here is derived from an EMBL/GenBank/DDBJ whole genome shotgun (WGS) entry which is preliminary data.</text>
</comment>
<dbReference type="EMBL" id="JEMX01000002">
    <property type="protein sequence ID" value="EXI83348.1"/>
    <property type="molecule type" value="Genomic_DNA"/>
</dbReference>
<comment type="catalytic activity">
    <reaction evidence="3">
        <text>thymidine + phosphate = 2-deoxy-alpha-D-ribose 1-phosphate + thymine</text>
        <dbReference type="Rhea" id="RHEA:16037"/>
        <dbReference type="ChEBI" id="CHEBI:17748"/>
        <dbReference type="ChEBI" id="CHEBI:17821"/>
        <dbReference type="ChEBI" id="CHEBI:43474"/>
        <dbReference type="ChEBI" id="CHEBI:57259"/>
        <dbReference type="EC" id="2.4.2.2"/>
    </reaction>
</comment>
<dbReference type="EC" id="2.4.2.1" evidence="3"/>
<comment type="catalytic activity">
    <reaction evidence="3">
        <text>a purine D-ribonucleoside + phosphate = a purine nucleobase + alpha-D-ribose 1-phosphate</text>
        <dbReference type="Rhea" id="RHEA:19805"/>
        <dbReference type="ChEBI" id="CHEBI:26386"/>
        <dbReference type="ChEBI" id="CHEBI:43474"/>
        <dbReference type="ChEBI" id="CHEBI:57720"/>
        <dbReference type="ChEBI" id="CHEBI:142355"/>
        <dbReference type="EC" id="2.4.2.1"/>
    </reaction>
</comment>
<evidence type="ECO:0000256" key="1">
    <source>
        <dbReference type="ARBA" id="ARBA00022676"/>
    </source>
</evidence>
<comment type="catalytic activity">
    <reaction evidence="3">
        <text>cytidine + phosphate = cytosine + alpha-D-ribose 1-phosphate</text>
        <dbReference type="Rhea" id="RHEA:52540"/>
        <dbReference type="ChEBI" id="CHEBI:16040"/>
        <dbReference type="ChEBI" id="CHEBI:17562"/>
        <dbReference type="ChEBI" id="CHEBI:43474"/>
        <dbReference type="ChEBI" id="CHEBI:57720"/>
        <dbReference type="EC" id="2.4.2.2"/>
    </reaction>
</comment>
<evidence type="ECO:0000313" key="4">
    <source>
        <dbReference type="EMBL" id="EXI83348.1"/>
    </source>
</evidence>
<dbReference type="STRING" id="1454003.AW10_00084"/>
<dbReference type="Gene3D" id="2.60.120.10">
    <property type="entry name" value="Jelly Rolls"/>
    <property type="match status" value="1"/>
</dbReference>
<organism evidence="4 5">
    <name type="scientific">Candidatus Accumulibacter appositus</name>
    <dbReference type="NCBI Taxonomy" id="1454003"/>
    <lineage>
        <taxon>Bacteria</taxon>
        <taxon>Pseudomonadati</taxon>
        <taxon>Pseudomonadota</taxon>
        <taxon>Betaproteobacteria</taxon>
        <taxon>Candidatus Accumulibacter</taxon>
    </lineage>
</organism>
<comment type="catalytic activity">
    <reaction evidence="3">
        <text>inosine + phosphate = alpha-D-ribose 1-phosphate + hypoxanthine</text>
        <dbReference type="Rhea" id="RHEA:27646"/>
        <dbReference type="ChEBI" id="CHEBI:17368"/>
        <dbReference type="ChEBI" id="CHEBI:17596"/>
        <dbReference type="ChEBI" id="CHEBI:43474"/>
        <dbReference type="ChEBI" id="CHEBI:57720"/>
        <dbReference type="EC" id="2.4.2.1"/>
    </reaction>
</comment>
<keyword evidence="1 3" id="KW-0328">Glycosyltransferase</keyword>
<dbReference type="EC" id="2.4.2.2" evidence="3"/>
<evidence type="ECO:0000256" key="3">
    <source>
        <dbReference type="HAMAP-Rule" id="MF_01537"/>
    </source>
</evidence>
<comment type="similarity">
    <text evidence="3">Belongs to the nucleoside phosphorylase PpnP family.</text>
</comment>
<evidence type="ECO:0000313" key="5">
    <source>
        <dbReference type="Proteomes" id="UP000021816"/>
    </source>
</evidence>
<dbReference type="GO" id="GO:0009032">
    <property type="term" value="F:thymidine phosphorylase activity"/>
    <property type="evidence" value="ECO:0007669"/>
    <property type="project" value="RHEA"/>
</dbReference>
<comment type="catalytic activity">
    <reaction evidence="3">
        <text>adenosine + phosphate = alpha-D-ribose 1-phosphate + adenine</text>
        <dbReference type="Rhea" id="RHEA:27642"/>
        <dbReference type="ChEBI" id="CHEBI:16335"/>
        <dbReference type="ChEBI" id="CHEBI:16708"/>
        <dbReference type="ChEBI" id="CHEBI:43474"/>
        <dbReference type="ChEBI" id="CHEBI:57720"/>
        <dbReference type="EC" id="2.4.2.1"/>
    </reaction>
</comment>
<evidence type="ECO:0000256" key="2">
    <source>
        <dbReference type="ARBA" id="ARBA00022679"/>
    </source>
</evidence>
<reference evidence="4 5" key="1">
    <citation type="submission" date="2014-02" db="EMBL/GenBank/DDBJ databases">
        <title>Expanding our view of genomic diversity in Candidatus Accumulibacter clades.</title>
        <authorList>
            <person name="Skennerton C.T."/>
            <person name="Barr J.J."/>
            <person name="Slater F.R."/>
            <person name="Bond P.L."/>
            <person name="Tyson G.W."/>
        </authorList>
    </citation>
    <scope>NUCLEOTIDE SEQUENCE [LARGE SCALE GENOMIC DNA]</scope>
    <source>
        <strain evidence="5">BA-92</strain>
    </source>
</reference>
<gene>
    <name evidence="3" type="primary">ppnP</name>
    <name evidence="4" type="ORF">AW10_00084</name>
</gene>
<dbReference type="GO" id="GO:0005829">
    <property type="term" value="C:cytosol"/>
    <property type="evidence" value="ECO:0007669"/>
    <property type="project" value="TreeGrafter"/>
</dbReference>
<protein>
    <recommendedName>
        <fullName evidence="3">Pyrimidine/purine nucleoside phosphorylase</fullName>
        <ecNumber evidence="3">2.4.2.1</ecNumber>
        <ecNumber evidence="3">2.4.2.2</ecNumber>
    </recommendedName>
    <alternativeName>
        <fullName evidence="3">Adenosine phosphorylase</fullName>
    </alternativeName>
    <alternativeName>
        <fullName evidence="3">Cytidine phosphorylase</fullName>
    </alternativeName>
    <alternativeName>
        <fullName evidence="3">Guanosine phosphorylase</fullName>
    </alternativeName>
    <alternativeName>
        <fullName evidence="3">Inosine phosphorylase</fullName>
    </alternativeName>
    <alternativeName>
        <fullName evidence="3">Thymidine phosphorylase</fullName>
    </alternativeName>
    <alternativeName>
        <fullName evidence="3">Uridine phosphorylase</fullName>
    </alternativeName>
    <alternativeName>
        <fullName evidence="3">Xanthosine phosphorylase</fullName>
    </alternativeName>
</protein>
<dbReference type="PATRIC" id="fig|1454003.3.peg.91"/>
<dbReference type="PANTHER" id="PTHR36540">
    <property type="entry name" value="PYRIMIDINE/PURINE NUCLEOSIDE PHOSPHORYLASE"/>
    <property type="match status" value="1"/>
</dbReference>
<dbReference type="SUPFAM" id="SSF51182">
    <property type="entry name" value="RmlC-like cupins"/>
    <property type="match status" value="1"/>
</dbReference>
<dbReference type="GO" id="GO:0004731">
    <property type="term" value="F:purine-nucleoside phosphorylase activity"/>
    <property type="evidence" value="ECO:0007669"/>
    <property type="project" value="UniProtKB-UniRule"/>
</dbReference>
<dbReference type="GO" id="GO:0047975">
    <property type="term" value="F:guanosine phosphorylase activity"/>
    <property type="evidence" value="ECO:0007669"/>
    <property type="project" value="RHEA"/>
</dbReference>
<dbReference type="PANTHER" id="PTHR36540:SF1">
    <property type="entry name" value="PYRIMIDINE_PURINE NUCLEOSIDE PHOSPHORYLASE"/>
    <property type="match status" value="1"/>
</dbReference>
<dbReference type="Pfam" id="PF06865">
    <property type="entry name" value="Ppnp"/>
    <property type="match status" value="1"/>
</dbReference>
<dbReference type="Proteomes" id="UP000021816">
    <property type="component" value="Unassembled WGS sequence"/>
</dbReference>
<dbReference type="InterPro" id="IPR014710">
    <property type="entry name" value="RmlC-like_jellyroll"/>
</dbReference>
<proteinExistence type="inferred from homology"/>
<dbReference type="CDD" id="cd20296">
    <property type="entry name" value="cupin_PpnP-like"/>
    <property type="match status" value="1"/>
</dbReference>
<comment type="function">
    <text evidence="3">Catalyzes the phosphorolysis of diverse nucleosides, yielding D-ribose 1-phosphate and the respective free bases. Can use uridine, adenosine, guanosine, cytidine, thymidine, inosine and xanthosine as substrates. Also catalyzes the reverse reactions.</text>
</comment>
<keyword evidence="2 3" id="KW-0808">Transferase</keyword>
<accession>A0A011NKP9</accession>
<dbReference type="InterPro" id="IPR009664">
    <property type="entry name" value="Ppnp"/>
</dbReference>
<comment type="catalytic activity">
    <reaction evidence="3">
        <text>guanosine + phosphate = alpha-D-ribose 1-phosphate + guanine</text>
        <dbReference type="Rhea" id="RHEA:13233"/>
        <dbReference type="ChEBI" id="CHEBI:16235"/>
        <dbReference type="ChEBI" id="CHEBI:16750"/>
        <dbReference type="ChEBI" id="CHEBI:43474"/>
        <dbReference type="ChEBI" id="CHEBI:57720"/>
        <dbReference type="EC" id="2.4.2.1"/>
    </reaction>
</comment>
<comment type="catalytic activity">
    <reaction evidence="3">
        <text>uridine + phosphate = alpha-D-ribose 1-phosphate + uracil</text>
        <dbReference type="Rhea" id="RHEA:24388"/>
        <dbReference type="ChEBI" id="CHEBI:16704"/>
        <dbReference type="ChEBI" id="CHEBI:17568"/>
        <dbReference type="ChEBI" id="CHEBI:43474"/>
        <dbReference type="ChEBI" id="CHEBI:57720"/>
        <dbReference type="EC" id="2.4.2.2"/>
    </reaction>
</comment>